<gene>
    <name evidence="1" type="ORF">KZO38_08255</name>
</gene>
<accession>A0ABS6YET8</accession>
<keyword evidence="2" id="KW-1185">Reference proteome</keyword>
<sequence>MKSSGNVNQWVDGYPSNEVLLSDIRNGNAYLLLRENKAVAYFTMVDGPDPTYNLITKGSWLNDNSYGVLHRIASNGEVKGVFKEILLYASEHYSNIRIDTHHDNKIMQRLLEQNEFVYCGIIFLADGSPRLAYQRIKG</sequence>
<evidence type="ECO:0000313" key="1">
    <source>
        <dbReference type="EMBL" id="MBW4769747.1"/>
    </source>
</evidence>
<proteinExistence type="predicted"/>
<name>A0ABS6YET8_9BACT</name>
<dbReference type="EMBL" id="JAHXCT010000006">
    <property type="protein sequence ID" value="MBW4769747.1"/>
    <property type="molecule type" value="Genomic_DNA"/>
</dbReference>
<reference evidence="1 2" key="1">
    <citation type="submission" date="2021-07" db="EMBL/GenBank/DDBJ databases">
        <title>Genomic diversity and antimicrobial resistance of Prevotella spp. isolated from chronic lung disease airways.</title>
        <authorList>
            <person name="Webb K.A."/>
            <person name="Olagoke O.S."/>
            <person name="Baird T."/>
            <person name="Neill J."/>
            <person name="Pham A."/>
            <person name="Wells T.J."/>
            <person name="Ramsay K.A."/>
            <person name="Bell S.C."/>
            <person name="Sarovich D.S."/>
            <person name="Price E.P."/>
        </authorList>
    </citation>
    <scope>NUCLEOTIDE SEQUENCE [LARGE SCALE GENOMIC DNA]</scope>
    <source>
        <strain evidence="1 2">SCHI0011.S.12</strain>
    </source>
</reference>
<evidence type="ECO:0000313" key="2">
    <source>
        <dbReference type="Proteomes" id="UP000788426"/>
    </source>
</evidence>
<dbReference type="Proteomes" id="UP000788426">
    <property type="component" value="Unassembled WGS sequence"/>
</dbReference>
<organism evidence="1 2">
    <name type="scientific">Hoylesella nanceiensis</name>
    <dbReference type="NCBI Taxonomy" id="425941"/>
    <lineage>
        <taxon>Bacteria</taxon>
        <taxon>Pseudomonadati</taxon>
        <taxon>Bacteroidota</taxon>
        <taxon>Bacteroidia</taxon>
        <taxon>Bacteroidales</taxon>
        <taxon>Prevotellaceae</taxon>
        <taxon>Hoylesella</taxon>
    </lineage>
</organism>
<protein>
    <submittedName>
        <fullName evidence="1">N-acetyltransferase</fullName>
    </submittedName>
</protein>
<comment type="caution">
    <text evidence="1">The sequence shown here is derived from an EMBL/GenBank/DDBJ whole genome shotgun (WGS) entry which is preliminary data.</text>
</comment>